<accession>A0A9D4FCZ3</accession>
<dbReference type="InterPro" id="IPR042448">
    <property type="entry name" value="CCNB1IP1"/>
</dbReference>
<dbReference type="GO" id="GO:0007131">
    <property type="term" value="P:reciprocal meiotic recombination"/>
    <property type="evidence" value="ECO:0007669"/>
    <property type="project" value="InterPro"/>
</dbReference>
<dbReference type="GO" id="GO:0000795">
    <property type="term" value="C:synaptonemal complex"/>
    <property type="evidence" value="ECO:0007669"/>
    <property type="project" value="InterPro"/>
</dbReference>
<dbReference type="PANTHER" id="PTHR14305:SF0">
    <property type="entry name" value="E3 UBIQUITIN-PROTEIN LIGASE CCNB1IP1"/>
    <property type="match status" value="1"/>
</dbReference>
<comment type="caution">
    <text evidence="5">The sequence shown here is derived from an EMBL/GenBank/DDBJ whole genome shotgun (WGS) entry which is preliminary data.</text>
</comment>
<name>A0A9D4FCZ3_DREPO</name>
<dbReference type="PANTHER" id="PTHR14305">
    <property type="entry name" value="E3 UBIQUITIN-PROTEIN LIGASE CCNB1IP1"/>
    <property type="match status" value="1"/>
</dbReference>
<dbReference type="InterPro" id="IPR001841">
    <property type="entry name" value="Znf_RING"/>
</dbReference>
<dbReference type="GO" id="GO:0061630">
    <property type="term" value="F:ubiquitin protein ligase activity"/>
    <property type="evidence" value="ECO:0007669"/>
    <property type="project" value="InterPro"/>
</dbReference>
<keyword evidence="3" id="KW-0175">Coiled coil</keyword>
<reference evidence="5" key="2">
    <citation type="submission" date="2020-11" db="EMBL/GenBank/DDBJ databases">
        <authorList>
            <person name="McCartney M.A."/>
            <person name="Auch B."/>
            <person name="Kono T."/>
            <person name="Mallez S."/>
            <person name="Becker A."/>
            <person name="Gohl D.M."/>
            <person name="Silverstein K.A.T."/>
            <person name="Koren S."/>
            <person name="Bechman K.B."/>
            <person name="Herman A."/>
            <person name="Abrahante J.E."/>
            <person name="Garbe J."/>
        </authorList>
    </citation>
    <scope>NUCLEOTIDE SEQUENCE</scope>
    <source>
        <strain evidence="5">Duluth1</strain>
        <tissue evidence="5">Whole animal</tissue>
    </source>
</reference>
<feature type="coiled-coil region" evidence="3">
    <location>
        <begin position="126"/>
        <end position="181"/>
    </location>
</feature>
<gene>
    <name evidence="5" type="ORF">DPMN_150048</name>
</gene>
<evidence type="ECO:0000313" key="6">
    <source>
        <dbReference type="Proteomes" id="UP000828390"/>
    </source>
</evidence>
<keyword evidence="2" id="KW-0862">Zinc</keyword>
<dbReference type="Proteomes" id="UP000828390">
    <property type="component" value="Unassembled WGS sequence"/>
</dbReference>
<feature type="domain" description="RING-type" evidence="4">
    <location>
        <begin position="8"/>
        <end position="50"/>
    </location>
</feature>
<dbReference type="GO" id="GO:0008270">
    <property type="term" value="F:zinc ion binding"/>
    <property type="evidence" value="ECO:0007669"/>
    <property type="project" value="UniProtKB-KW"/>
</dbReference>
<dbReference type="InterPro" id="IPR013083">
    <property type="entry name" value="Znf_RING/FYVE/PHD"/>
</dbReference>
<reference evidence="5" key="1">
    <citation type="journal article" date="2019" name="bioRxiv">
        <title>The Genome of the Zebra Mussel, Dreissena polymorpha: A Resource for Invasive Species Research.</title>
        <authorList>
            <person name="McCartney M.A."/>
            <person name="Auch B."/>
            <person name="Kono T."/>
            <person name="Mallez S."/>
            <person name="Zhang Y."/>
            <person name="Obille A."/>
            <person name="Becker A."/>
            <person name="Abrahante J.E."/>
            <person name="Garbe J."/>
            <person name="Badalamenti J.P."/>
            <person name="Herman A."/>
            <person name="Mangelson H."/>
            <person name="Liachko I."/>
            <person name="Sullivan S."/>
            <person name="Sone E.D."/>
            <person name="Koren S."/>
            <person name="Silverstein K.A.T."/>
            <person name="Beckman K.B."/>
            <person name="Gohl D.M."/>
        </authorList>
    </citation>
    <scope>NUCLEOTIDE SEQUENCE</scope>
    <source>
        <strain evidence="5">Duluth1</strain>
        <tissue evidence="5">Whole animal</tissue>
    </source>
</reference>
<evidence type="ECO:0000256" key="1">
    <source>
        <dbReference type="ARBA" id="ARBA00022771"/>
    </source>
</evidence>
<proteinExistence type="predicted"/>
<evidence type="ECO:0000256" key="2">
    <source>
        <dbReference type="ARBA" id="ARBA00022833"/>
    </source>
</evidence>
<dbReference type="AlphaFoldDB" id="A0A9D4FCZ3"/>
<organism evidence="5 6">
    <name type="scientific">Dreissena polymorpha</name>
    <name type="common">Zebra mussel</name>
    <name type="synonym">Mytilus polymorpha</name>
    <dbReference type="NCBI Taxonomy" id="45954"/>
    <lineage>
        <taxon>Eukaryota</taxon>
        <taxon>Metazoa</taxon>
        <taxon>Spiralia</taxon>
        <taxon>Lophotrochozoa</taxon>
        <taxon>Mollusca</taxon>
        <taxon>Bivalvia</taxon>
        <taxon>Autobranchia</taxon>
        <taxon>Heteroconchia</taxon>
        <taxon>Euheterodonta</taxon>
        <taxon>Imparidentia</taxon>
        <taxon>Neoheterodontei</taxon>
        <taxon>Myida</taxon>
        <taxon>Dreissenoidea</taxon>
        <taxon>Dreissenidae</taxon>
        <taxon>Dreissena</taxon>
    </lineage>
</organism>
<evidence type="ECO:0000259" key="4">
    <source>
        <dbReference type="Pfam" id="PF14634"/>
    </source>
</evidence>
<dbReference type="Pfam" id="PF14634">
    <property type="entry name" value="zf-RING_5"/>
    <property type="match status" value="1"/>
</dbReference>
<protein>
    <recommendedName>
        <fullName evidence="4">RING-type domain-containing protein</fullName>
    </recommendedName>
</protein>
<dbReference type="Gene3D" id="3.30.40.10">
    <property type="entry name" value="Zinc/RING finger domain, C3HC4 (zinc finger)"/>
    <property type="match status" value="1"/>
</dbReference>
<evidence type="ECO:0000313" key="5">
    <source>
        <dbReference type="EMBL" id="KAH3796480.1"/>
    </source>
</evidence>
<dbReference type="OrthoDB" id="441210at2759"/>
<sequence length="269" mass="31028">MEGDDLICNFKKCRKRLTDIAYVTACSHVFCDEDGTREFNRAKNCPACKTNLDKKFEIVRNNLQPSEQYKSMILAGLKPDMINEIASRALAFWMYQSHQEKTYHEFQSNKERERASQLEQYYEQLVSRTNSELTSLKSQIENTKKENGETKKKYSEVSDKLMEKNRQHQKLQSMYDSLRRKYISISSFETVGVQKTPNCAFNVPNMASGDMRGASHVQGTMQRGRASSFLESFISPPQGFQFNPQQAMLDQPANRVHDEFSVGLGTPRR</sequence>
<dbReference type="SUPFAM" id="SSF57850">
    <property type="entry name" value="RING/U-box"/>
    <property type="match status" value="1"/>
</dbReference>
<keyword evidence="1" id="KW-0479">Metal-binding</keyword>
<evidence type="ECO:0000256" key="3">
    <source>
        <dbReference type="SAM" id="Coils"/>
    </source>
</evidence>
<keyword evidence="6" id="KW-1185">Reference proteome</keyword>
<dbReference type="EMBL" id="JAIWYP010000007">
    <property type="protein sequence ID" value="KAH3796480.1"/>
    <property type="molecule type" value="Genomic_DNA"/>
</dbReference>
<keyword evidence="1" id="KW-0863">Zinc-finger</keyword>